<organism evidence="3 4">
    <name type="scientific">Bombardia bombarda</name>
    <dbReference type="NCBI Taxonomy" id="252184"/>
    <lineage>
        <taxon>Eukaryota</taxon>
        <taxon>Fungi</taxon>
        <taxon>Dikarya</taxon>
        <taxon>Ascomycota</taxon>
        <taxon>Pezizomycotina</taxon>
        <taxon>Sordariomycetes</taxon>
        <taxon>Sordariomycetidae</taxon>
        <taxon>Sordariales</taxon>
        <taxon>Lasiosphaeriaceae</taxon>
        <taxon>Bombardia</taxon>
    </lineage>
</organism>
<reference evidence="3" key="1">
    <citation type="submission" date="2023-06" db="EMBL/GenBank/DDBJ databases">
        <title>Genome-scale phylogeny and comparative genomics of the fungal order Sordariales.</title>
        <authorList>
            <consortium name="Lawrence Berkeley National Laboratory"/>
            <person name="Hensen N."/>
            <person name="Bonometti L."/>
            <person name="Westerberg I."/>
            <person name="Brannstrom I.O."/>
            <person name="Guillou S."/>
            <person name="Cros-Aarteil S."/>
            <person name="Calhoun S."/>
            <person name="Haridas S."/>
            <person name="Kuo A."/>
            <person name="Mondo S."/>
            <person name="Pangilinan J."/>
            <person name="Riley R."/>
            <person name="LaButti K."/>
            <person name="Andreopoulos B."/>
            <person name="Lipzen A."/>
            <person name="Chen C."/>
            <person name="Yanf M."/>
            <person name="Daum C."/>
            <person name="Ng V."/>
            <person name="Clum A."/>
            <person name="Steindorff A."/>
            <person name="Ohm R."/>
            <person name="Martin F."/>
            <person name="Silar P."/>
            <person name="Natvig D."/>
            <person name="Lalanne C."/>
            <person name="Gautier V."/>
            <person name="Ament-velasquez S.L."/>
            <person name="Kruys A."/>
            <person name="Hutchinson M.I."/>
            <person name="Powell A.J."/>
            <person name="Barry K."/>
            <person name="Miller A.N."/>
            <person name="Grigoriev I.V."/>
            <person name="Debuchy R."/>
            <person name="Gladieux P."/>
            <person name="Thoren M.H."/>
            <person name="Johannesson H."/>
        </authorList>
    </citation>
    <scope>NUCLEOTIDE SEQUENCE</scope>
    <source>
        <strain evidence="3">SMH3391-2</strain>
    </source>
</reference>
<gene>
    <name evidence="3" type="ORF">B0T17DRAFT_604094</name>
</gene>
<dbReference type="EMBL" id="JAULSR010000001">
    <property type="protein sequence ID" value="KAK0634702.1"/>
    <property type="molecule type" value="Genomic_DNA"/>
</dbReference>
<sequence>MVFHSVSSLITSLSYMLALFSPSTRATDSSIKTCRDENTTTPITPLLNYGVLLYRAFELMDVFGPLEILQLLTESKQYKQNLFLLSRTLAPVTTEPAYPPMNPLSSSFWPVILPTHTFADDPDLDVLIVPGGAGERSPDLGPEVAYLRHAYPKLRYLITVCTGAGVAARAGVLDGRRATTSKYAWGDITPLGNGVKWVAPARWVVDGNIWTSSGVTAGLDLVFAFINVTYPNGPELTTLISGAIEHKLVSNSSDDPFAARFNVPTQNYLG</sequence>
<accession>A0AA40CDR1</accession>
<evidence type="ECO:0000259" key="2">
    <source>
        <dbReference type="Pfam" id="PF01965"/>
    </source>
</evidence>
<keyword evidence="1" id="KW-0732">Signal</keyword>
<dbReference type="AlphaFoldDB" id="A0AA40CDR1"/>
<keyword evidence="3" id="KW-0315">Glutamine amidotransferase</keyword>
<dbReference type="PANTHER" id="PTHR43130">
    <property type="entry name" value="ARAC-FAMILY TRANSCRIPTIONAL REGULATOR"/>
    <property type="match status" value="1"/>
</dbReference>
<feature type="chain" id="PRO_5041232859" evidence="1">
    <location>
        <begin position="27"/>
        <end position="270"/>
    </location>
</feature>
<evidence type="ECO:0000256" key="1">
    <source>
        <dbReference type="SAM" id="SignalP"/>
    </source>
</evidence>
<dbReference type="Gene3D" id="3.40.50.880">
    <property type="match status" value="1"/>
</dbReference>
<name>A0AA40CDR1_9PEZI</name>
<dbReference type="Pfam" id="PF01965">
    <property type="entry name" value="DJ-1_PfpI"/>
    <property type="match status" value="1"/>
</dbReference>
<proteinExistence type="predicted"/>
<comment type="caution">
    <text evidence="3">The sequence shown here is derived from an EMBL/GenBank/DDBJ whole genome shotgun (WGS) entry which is preliminary data.</text>
</comment>
<dbReference type="SUPFAM" id="SSF52317">
    <property type="entry name" value="Class I glutamine amidotransferase-like"/>
    <property type="match status" value="1"/>
</dbReference>
<feature type="domain" description="DJ-1/PfpI" evidence="2">
    <location>
        <begin position="113"/>
        <end position="226"/>
    </location>
</feature>
<dbReference type="InterPro" id="IPR002818">
    <property type="entry name" value="DJ-1/PfpI"/>
</dbReference>
<evidence type="ECO:0000313" key="4">
    <source>
        <dbReference type="Proteomes" id="UP001174934"/>
    </source>
</evidence>
<keyword evidence="4" id="KW-1185">Reference proteome</keyword>
<dbReference type="InterPro" id="IPR029062">
    <property type="entry name" value="Class_I_gatase-like"/>
</dbReference>
<dbReference type="InterPro" id="IPR052158">
    <property type="entry name" value="INH-QAR"/>
</dbReference>
<dbReference type="Proteomes" id="UP001174934">
    <property type="component" value="Unassembled WGS sequence"/>
</dbReference>
<protein>
    <submittedName>
        <fullName evidence="3">Class I glutamine amidotransferase-like protein</fullName>
    </submittedName>
</protein>
<evidence type="ECO:0000313" key="3">
    <source>
        <dbReference type="EMBL" id="KAK0634702.1"/>
    </source>
</evidence>
<feature type="signal peptide" evidence="1">
    <location>
        <begin position="1"/>
        <end position="26"/>
    </location>
</feature>
<dbReference type="CDD" id="cd03139">
    <property type="entry name" value="GATase1_PfpI_2"/>
    <property type="match status" value="1"/>
</dbReference>
<dbReference type="PANTHER" id="PTHR43130:SF15">
    <property type="entry name" value="THIJ_PFPI FAMILY PROTEIN (AFU_ORTHOLOGUE AFUA_5G14240)"/>
    <property type="match status" value="1"/>
</dbReference>